<name>A0A075U760_9LACO</name>
<dbReference type="EMBL" id="CP009223">
    <property type="protein sequence ID" value="AIM63315.1"/>
    <property type="molecule type" value="Genomic_DNA"/>
</dbReference>
<dbReference type="KEGG" id="wce:WS08_0998"/>
<keyword evidence="5" id="KW-0460">Magnesium</keyword>
<evidence type="ECO:0000256" key="4">
    <source>
        <dbReference type="PIRSR" id="PIRSR006806-1"/>
    </source>
</evidence>
<evidence type="ECO:0000256" key="2">
    <source>
        <dbReference type="ARBA" id="ARBA00022741"/>
    </source>
</evidence>
<dbReference type="PANTHER" id="PTHR23407:SF1">
    <property type="entry name" value="5-FORMYLTETRAHYDROFOLATE CYCLO-LIGASE"/>
    <property type="match status" value="1"/>
</dbReference>
<dbReference type="Gene3D" id="3.40.50.10420">
    <property type="entry name" value="NagB/RpiA/CoA transferase-like"/>
    <property type="match status" value="1"/>
</dbReference>
<dbReference type="PATRIC" id="fig|759620.7.peg.1023"/>
<dbReference type="InterPro" id="IPR037171">
    <property type="entry name" value="NagB/RpiA_transferase-like"/>
</dbReference>
<dbReference type="InterPro" id="IPR002698">
    <property type="entry name" value="FTHF_cligase"/>
</dbReference>
<dbReference type="InterPro" id="IPR024185">
    <property type="entry name" value="FTHF_cligase-like_sf"/>
</dbReference>
<evidence type="ECO:0000313" key="6">
    <source>
        <dbReference type="EMBL" id="AIM63315.1"/>
    </source>
</evidence>
<gene>
    <name evidence="6" type="ORF">WS74_1064</name>
</gene>
<organism evidence="6 7">
    <name type="scientific">Weissella ceti</name>
    <dbReference type="NCBI Taxonomy" id="759620"/>
    <lineage>
        <taxon>Bacteria</taxon>
        <taxon>Bacillati</taxon>
        <taxon>Bacillota</taxon>
        <taxon>Bacilli</taxon>
        <taxon>Lactobacillales</taxon>
        <taxon>Lactobacillaceae</taxon>
        <taxon>Weissella</taxon>
    </lineage>
</organism>
<dbReference type="KEGG" id="wci:WS105_1060"/>
<dbReference type="SUPFAM" id="SSF100950">
    <property type="entry name" value="NagB/RpiA/CoA transferase-like"/>
    <property type="match status" value="1"/>
</dbReference>
<keyword evidence="2 4" id="KW-0547">Nucleotide-binding</keyword>
<dbReference type="Pfam" id="PF01812">
    <property type="entry name" value="5-FTHF_cyc-lig"/>
    <property type="match status" value="1"/>
</dbReference>
<dbReference type="NCBIfam" id="TIGR02727">
    <property type="entry name" value="MTHFS_bact"/>
    <property type="match status" value="1"/>
</dbReference>
<dbReference type="STRING" id="759620.WS105_1060"/>
<dbReference type="AlphaFoldDB" id="A0A075U760"/>
<dbReference type="EC" id="6.3.3.2" evidence="5"/>
<dbReference type="GO" id="GO:0035999">
    <property type="term" value="P:tetrahydrofolate interconversion"/>
    <property type="evidence" value="ECO:0007669"/>
    <property type="project" value="TreeGrafter"/>
</dbReference>
<keyword evidence="6" id="KW-0436">Ligase</keyword>
<dbReference type="OrthoDB" id="9801938at2"/>
<keyword evidence="5" id="KW-0479">Metal-binding</keyword>
<accession>A0A075U760</accession>
<dbReference type="GO" id="GO:0046872">
    <property type="term" value="F:metal ion binding"/>
    <property type="evidence" value="ECO:0007669"/>
    <property type="project" value="UniProtKB-KW"/>
</dbReference>
<dbReference type="RefSeq" id="WP_009496179.1">
    <property type="nucleotide sequence ID" value="NZ_CP009223.1"/>
</dbReference>
<dbReference type="PANTHER" id="PTHR23407">
    <property type="entry name" value="ATPASE INHIBITOR/5-FORMYLTETRAHYDROFOLATE CYCLO-LIGASE"/>
    <property type="match status" value="1"/>
</dbReference>
<dbReference type="GO" id="GO:0005524">
    <property type="term" value="F:ATP binding"/>
    <property type="evidence" value="ECO:0007669"/>
    <property type="project" value="UniProtKB-KW"/>
</dbReference>
<feature type="binding site" evidence="4">
    <location>
        <begin position="4"/>
        <end position="8"/>
    </location>
    <ligand>
        <name>ATP</name>
        <dbReference type="ChEBI" id="CHEBI:30616"/>
    </ligand>
</feature>
<dbReference type="PIRSF" id="PIRSF006806">
    <property type="entry name" value="FTHF_cligase"/>
    <property type="match status" value="1"/>
</dbReference>
<comment type="cofactor">
    <cofactor evidence="5">
        <name>Mg(2+)</name>
        <dbReference type="ChEBI" id="CHEBI:18420"/>
    </cofactor>
</comment>
<sequence length="186" mass="21071">MKTKAEIRENGLTYYANQTSEERATLMQFVVRQVTATNVWQNAEHIALTLSQSNELPTELLIQTALLQKKKVYLPRVAPNHQLKFIQIDETTQYEKHRFGMLEPIGDVLIDVTELDLIMVPGIAFSEQGDRVGFGGGYYDRFLAEHKEISTMGIAATELITVAPNWHVEPFDVSVDTIVRIGERHA</sequence>
<reference evidence="7" key="2">
    <citation type="submission" date="2014-08" db="EMBL/GenBank/DDBJ databases">
        <title>Complete genome of Weissella ceti strain WS74 isolated from diseased rainbow trout in Brazil.</title>
        <authorList>
            <person name="Figueiredo H.C.P."/>
            <person name="Leal C.A.G."/>
            <person name="Pereira F.L."/>
            <person name="Soares S.C."/>
            <person name="Dorella F.A."/>
            <person name="Carvalho A.F."/>
            <person name="Azevedo V.A.C."/>
        </authorList>
    </citation>
    <scope>NUCLEOTIDE SEQUENCE [LARGE SCALE GENOMIC DNA]</scope>
    <source>
        <strain evidence="7">WS74</strain>
    </source>
</reference>
<comment type="catalytic activity">
    <reaction evidence="5">
        <text>(6S)-5-formyl-5,6,7,8-tetrahydrofolate + ATP = (6R)-5,10-methenyltetrahydrofolate + ADP + phosphate</text>
        <dbReference type="Rhea" id="RHEA:10488"/>
        <dbReference type="ChEBI" id="CHEBI:30616"/>
        <dbReference type="ChEBI" id="CHEBI:43474"/>
        <dbReference type="ChEBI" id="CHEBI:57455"/>
        <dbReference type="ChEBI" id="CHEBI:57457"/>
        <dbReference type="ChEBI" id="CHEBI:456216"/>
        <dbReference type="EC" id="6.3.3.2"/>
    </reaction>
</comment>
<dbReference type="Proteomes" id="UP000029079">
    <property type="component" value="Chromosome"/>
</dbReference>
<reference evidence="6 7" key="1">
    <citation type="journal article" date="2014" name="Genome Announc.">
        <title>Complete Genome Sequences of Fish Pathogenic Weissella ceti Strains WS74 and WS105.</title>
        <authorList>
            <person name="Figueiredo H.C."/>
            <person name="Leal C.A."/>
            <person name="Dorella F.A."/>
            <person name="Carvalho A.F."/>
            <person name="Soares S.C."/>
            <person name="Pereira F.L."/>
            <person name="Azevedo V.A."/>
        </authorList>
    </citation>
    <scope>NUCLEOTIDE SEQUENCE [LARGE SCALE GENOMIC DNA]</scope>
    <source>
        <strain evidence="6 7">WS74</strain>
    </source>
</reference>
<evidence type="ECO:0000256" key="3">
    <source>
        <dbReference type="ARBA" id="ARBA00022840"/>
    </source>
</evidence>
<evidence type="ECO:0000256" key="5">
    <source>
        <dbReference type="RuleBase" id="RU361279"/>
    </source>
</evidence>
<dbReference type="GO" id="GO:0030272">
    <property type="term" value="F:5-formyltetrahydrofolate cyclo-ligase activity"/>
    <property type="evidence" value="ECO:0007669"/>
    <property type="project" value="UniProtKB-EC"/>
</dbReference>
<feature type="binding site" evidence="4">
    <location>
        <position position="50"/>
    </location>
    <ligand>
        <name>substrate</name>
    </ligand>
</feature>
<comment type="similarity">
    <text evidence="1 5">Belongs to the 5-formyltetrahydrofolate cyclo-ligase family.</text>
</comment>
<feature type="binding site" evidence="4">
    <location>
        <begin position="131"/>
        <end position="139"/>
    </location>
    <ligand>
        <name>ATP</name>
        <dbReference type="ChEBI" id="CHEBI:30616"/>
    </ligand>
</feature>
<evidence type="ECO:0000256" key="1">
    <source>
        <dbReference type="ARBA" id="ARBA00010638"/>
    </source>
</evidence>
<protein>
    <recommendedName>
        <fullName evidence="5">5-formyltetrahydrofolate cyclo-ligase</fullName>
        <ecNumber evidence="5">6.3.3.2</ecNumber>
    </recommendedName>
</protein>
<dbReference type="GO" id="GO:0009396">
    <property type="term" value="P:folic acid-containing compound biosynthetic process"/>
    <property type="evidence" value="ECO:0007669"/>
    <property type="project" value="TreeGrafter"/>
</dbReference>
<keyword evidence="7" id="KW-1185">Reference proteome</keyword>
<feature type="binding site" evidence="4">
    <location>
        <position position="55"/>
    </location>
    <ligand>
        <name>substrate</name>
    </ligand>
</feature>
<keyword evidence="3 4" id="KW-0067">ATP-binding</keyword>
<dbReference type="KEGG" id="wct:WS74_1064"/>
<proteinExistence type="inferred from homology"/>
<evidence type="ECO:0000313" key="7">
    <source>
        <dbReference type="Proteomes" id="UP000029079"/>
    </source>
</evidence>